<dbReference type="EMBL" id="JAJHVV010000015">
    <property type="protein sequence ID" value="MCK6265462.1"/>
    <property type="molecule type" value="Genomic_DNA"/>
</dbReference>
<organism evidence="8 9">
    <name type="scientific">Vibrio amylolyticus</name>
    <dbReference type="NCBI Taxonomy" id="2847292"/>
    <lineage>
        <taxon>Bacteria</taxon>
        <taxon>Pseudomonadati</taxon>
        <taxon>Pseudomonadota</taxon>
        <taxon>Gammaproteobacteria</taxon>
        <taxon>Vibrionales</taxon>
        <taxon>Vibrionaceae</taxon>
        <taxon>Vibrio</taxon>
    </lineage>
</organism>
<evidence type="ECO:0000256" key="5">
    <source>
        <dbReference type="ARBA" id="ARBA00023284"/>
    </source>
</evidence>
<keyword evidence="5" id="KW-0676">Redox-active center</keyword>
<evidence type="ECO:0000256" key="6">
    <source>
        <dbReference type="SAM" id="Phobius"/>
    </source>
</evidence>
<accession>A0A9X2BLA5</accession>
<dbReference type="InterPro" id="IPR050553">
    <property type="entry name" value="Thioredoxin_ResA/DsbE_sf"/>
</dbReference>
<protein>
    <submittedName>
        <fullName evidence="8">DsbE family thiol:disulfide interchange protein</fullName>
    </submittedName>
</protein>
<evidence type="ECO:0000256" key="3">
    <source>
        <dbReference type="ARBA" id="ARBA00022748"/>
    </source>
</evidence>
<name>A0A9X2BLA5_9VIBR</name>
<dbReference type="Gene3D" id="3.40.30.10">
    <property type="entry name" value="Glutaredoxin"/>
    <property type="match status" value="1"/>
</dbReference>
<dbReference type="GO" id="GO:0030288">
    <property type="term" value="C:outer membrane-bounded periplasmic space"/>
    <property type="evidence" value="ECO:0007669"/>
    <property type="project" value="InterPro"/>
</dbReference>
<gene>
    <name evidence="8" type="ORF">KP803_19565</name>
</gene>
<sequence length="183" mass="20713">MSKSKLRNFIILIVVVIGFAAISMVAIVKQGETKTIESEVRPFPSFSTIDLGRDLKATSNDQEMIITEGVLQNRGYQLVNVWATWCSVCRSEHDDLLSLSQQGVTIVGLNYRDDKRAAKQYLKEKSNPYSEVIFDPNGRLAIDLGVVGTPETYLVDNRGMIIKKHVGRLTEKVWQSHFLEYFN</sequence>
<evidence type="ECO:0000313" key="9">
    <source>
        <dbReference type="Proteomes" id="UP001139559"/>
    </source>
</evidence>
<comment type="subcellular location">
    <subcellularLocation>
        <location evidence="1">Cell inner membrane</location>
        <topology evidence="1">Single-pass membrane protein</topology>
        <orientation evidence="1">Periplasmic side</orientation>
    </subcellularLocation>
</comment>
<dbReference type="PROSITE" id="PS51352">
    <property type="entry name" value="THIOREDOXIN_2"/>
    <property type="match status" value="1"/>
</dbReference>
<keyword evidence="6" id="KW-1133">Transmembrane helix</keyword>
<dbReference type="Pfam" id="PF08534">
    <property type="entry name" value="Redoxin"/>
    <property type="match status" value="1"/>
</dbReference>
<evidence type="ECO:0000259" key="7">
    <source>
        <dbReference type="PROSITE" id="PS51352"/>
    </source>
</evidence>
<evidence type="ECO:0000313" key="8">
    <source>
        <dbReference type="EMBL" id="MCK6265462.1"/>
    </source>
</evidence>
<dbReference type="GO" id="GO:0005886">
    <property type="term" value="C:plasma membrane"/>
    <property type="evidence" value="ECO:0007669"/>
    <property type="project" value="UniProtKB-SubCell"/>
</dbReference>
<proteinExistence type="inferred from homology"/>
<keyword evidence="6" id="KW-0472">Membrane</keyword>
<dbReference type="SUPFAM" id="SSF52833">
    <property type="entry name" value="Thioredoxin-like"/>
    <property type="match status" value="1"/>
</dbReference>
<dbReference type="PANTHER" id="PTHR42852:SF6">
    <property type="entry name" value="THIOL:DISULFIDE INTERCHANGE PROTEIN DSBE"/>
    <property type="match status" value="1"/>
</dbReference>
<keyword evidence="6" id="KW-0812">Transmembrane</keyword>
<reference evidence="8" key="1">
    <citation type="submission" date="2021-11" db="EMBL/GenBank/DDBJ databases">
        <title>Vibrio ZSDE26 sp. nov. and Vibrio ZSDZ34 sp. nov., isolated from coastal seawater in Qingdao.</title>
        <authorList>
            <person name="Zhang P."/>
        </authorList>
    </citation>
    <scope>NUCLEOTIDE SEQUENCE</scope>
    <source>
        <strain evidence="8">ZSDE26</strain>
    </source>
</reference>
<dbReference type="InterPro" id="IPR036249">
    <property type="entry name" value="Thioredoxin-like_sf"/>
</dbReference>
<feature type="domain" description="Thioredoxin" evidence="7">
    <location>
        <begin position="37"/>
        <end position="183"/>
    </location>
</feature>
<dbReference type="GO" id="GO:0015036">
    <property type="term" value="F:disulfide oxidoreductase activity"/>
    <property type="evidence" value="ECO:0007669"/>
    <property type="project" value="InterPro"/>
</dbReference>
<evidence type="ECO:0000256" key="2">
    <source>
        <dbReference type="ARBA" id="ARBA00007758"/>
    </source>
</evidence>
<dbReference type="AlphaFoldDB" id="A0A9X2BLA5"/>
<dbReference type="RefSeq" id="WP_248010530.1">
    <property type="nucleotide sequence ID" value="NZ_JAJHVV010000015.1"/>
</dbReference>
<comment type="caution">
    <text evidence="8">The sequence shown here is derived from an EMBL/GenBank/DDBJ whole genome shotgun (WGS) entry which is preliminary data.</text>
</comment>
<dbReference type="GO" id="GO:0017004">
    <property type="term" value="P:cytochrome complex assembly"/>
    <property type="evidence" value="ECO:0007669"/>
    <property type="project" value="UniProtKB-KW"/>
</dbReference>
<feature type="transmembrane region" description="Helical" evidence="6">
    <location>
        <begin position="9"/>
        <end position="28"/>
    </location>
</feature>
<dbReference type="NCBIfam" id="TIGR00385">
    <property type="entry name" value="dsbE"/>
    <property type="match status" value="1"/>
</dbReference>
<dbReference type="Proteomes" id="UP001139559">
    <property type="component" value="Unassembled WGS sequence"/>
</dbReference>
<comment type="similarity">
    <text evidence="2">Belongs to the thioredoxin family. DsbE subfamily.</text>
</comment>
<dbReference type="PANTHER" id="PTHR42852">
    <property type="entry name" value="THIOL:DISULFIDE INTERCHANGE PROTEIN DSBE"/>
    <property type="match status" value="1"/>
</dbReference>
<evidence type="ECO:0000256" key="4">
    <source>
        <dbReference type="ARBA" id="ARBA00023157"/>
    </source>
</evidence>
<dbReference type="InterPro" id="IPR004799">
    <property type="entry name" value="Periplasmic_diS_OxRdtase_DsbE"/>
</dbReference>
<dbReference type="InterPro" id="IPR013740">
    <property type="entry name" value="Redoxin"/>
</dbReference>
<evidence type="ECO:0000256" key="1">
    <source>
        <dbReference type="ARBA" id="ARBA00004383"/>
    </source>
</evidence>
<keyword evidence="9" id="KW-1185">Reference proteome</keyword>
<keyword evidence="3" id="KW-0201">Cytochrome c-type biogenesis</keyword>
<dbReference type="InterPro" id="IPR013766">
    <property type="entry name" value="Thioredoxin_domain"/>
</dbReference>
<keyword evidence="4" id="KW-1015">Disulfide bond</keyword>